<evidence type="ECO:0000256" key="2">
    <source>
        <dbReference type="ARBA" id="ARBA00021141"/>
    </source>
</evidence>
<keyword evidence="3" id="KW-0677">Repeat</keyword>
<dbReference type="Proteomes" id="UP000634136">
    <property type="component" value="Unassembled WGS sequence"/>
</dbReference>
<dbReference type="SUPFAM" id="SSF54928">
    <property type="entry name" value="RNA-binding domain, RBD"/>
    <property type="match status" value="1"/>
</dbReference>
<keyword evidence="5" id="KW-0694">RNA-binding</keyword>
<dbReference type="OrthoDB" id="185373at2759"/>
<dbReference type="InterPro" id="IPR011990">
    <property type="entry name" value="TPR-like_helical_dom_sf"/>
</dbReference>
<evidence type="ECO:0000259" key="7">
    <source>
        <dbReference type="PROSITE" id="PS50102"/>
    </source>
</evidence>
<dbReference type="PANTHER" id="PTHR46128:SF51">
    <property type="entry name" value="PENTACOTRIPEPTIDE-REPEAT REGION OF PRORP DOMAIN-CONTAINING PROTEIN"/>
    <property type="match status" value="1"/>
</dbReference>
<feature type="repeat" description="PPR" evidence="6">
    <location>
        <begin position="195"/>
        <end position="229"/>
    </location>
</feature>
<dbReference type="InterPro" id="IPR039157">
    <property type="entry name" value="RBM18_RRM"/>
</dbReference>
<dbReference type="PANTHER" id="PTHR46128">
    <property type="entry name" value="MITOCHONDRIAL GROUP I INTRON SPLICING FACTOR CCM1"/>
    <property type="match status" value="1"/>
</dbReference>
<evidence type="ECO:0000313" key="9">
    <source>
        <dbReference type="Proteomes" id="UP000634136"/>
    </source>
</evidence>
<name>A0A834W8K4_9FABA</name>
<feature type="repeat" description="PPR" evidence="6">
    <location>
        <begin position="383"/>
        <end position="417"/>
    </location>
</feature>
<dbReference type="InterPro" id="IPR002885">
    <property type="entry name" value="PPR_rpt"/>
</dbReference>
<gene>
    <name evidence="8" type="ORF">G2W53_034088</name>
</gene>
<comment type="caution">
    <text evidence="8">The sequence shown here is derived from an EMBL/GenBank/DDBJ whole genome shotgun (WGS) entry which is preliminary data.</text>
</comment>
<protein>
    <recommendedName>
        <fullName evidence="2">Probable RNA-binding protein 18</fullName>
    </recommendedName>
    <alternativeName>
        <fullName evidence="4">RNA-binding motif protein 18</fullName>
    </alternativeName>
</protein>
<proteinExistence type="inferred from homology"/>
<dbReference type="InterPro" id="IPR012677">
    <property type="entry name" value="Nucleotide-bd_a/b_plait_sf"/>
</dbReference>
<dbReference type="PROSITE" id="PS51375">
    <property type="entry name" value="PPR"/>
    <property type="match status" value="7"/>
</dbReference>
<feature type="domain" description="RRM" evidence="7">
    <location>
        <begin position="725"/>
        <end position="806"/>
    </location>
</feature>
<dbReference type="Pfam" id="PF13041">
    <property type="entry name" value="PPR_2"/>
    <property type="match status" value="3"/>
</dbReference>
<evidence type="ECO:0000256" key="4">
    <source>
        <dbReference type="ARBA" id="ARBA00030780"/>
    </source>
</evidence>
<dbReference type="SMART" id="SM00360">
    <property type="entry name" value="RRM"/>
    <property type="match status" value="1"/>
</dbReference>
<dbReference type="SUPFAM" id="SSF81901">
    <property type="entry name" value="HCP-like"/>
    <property type="match status" value="1"/>
</dbReference>
<evidence type="ECO:0000256" key="6">
    <source>
        <dbReference type="PROSITE-ProRule" id="PRU00708"/>
    </source>
</evidence>
<dbReference type="Gene3D" id="1.25.40.10">
    <property type="entry name" value="Tetratricopeptide repeat domain"/>
    <property type="match status" value="4"/>
</dbReference>
<feature type="repeat" description="PPR" evidence="6">
    <location>
        <begin position="160"/>
        <end position="194"/>
    </location>
</feature>
<organism evidence="8 9">
    <name type="scientific">Senna tora</name>
    <dbReference type="NCBI Taxonomy" id="362788"/>
    <lineage>
        <taxon>Eukaryota</taxon>
        <taxon>Viridiplantae</taxon>
        <taxon>Streptophyta</taxon>
        <taxon>Embryophyta</taxon>
        <taxon>Tracheophyta</taxon>
        <taxon>Spermatophyta</taxon>
        <taxon>Magnoliopsida</taxon>
        <taxon>eudicotyledons</taxon>
        <taxon>Gunneridae</taxon>
        <taxon>Pentapetalae</taxon>
        <taxon>rosids</taxon>
        <taxon>fabids</taxon>
        <taxon>Fabales</taxon>
        <taxon>Fabaceae</taxon>
        <taxon>Caesalpinioideae</taxon>
        <taxon>Cassia clade</taxon>
        <taxon>Senna</taxon>
    </lineage>
</organism>
<feature type="repeat" description="PPR" evidence="6">
    <location>
        <begin position="522"/>
        <end position="556"/>
    </location>
</feature>
<sequence>MSSLSKLKKLFGSPQGFGVCHKRNRGASRETKWVSLPCTENSLDQSVGNLSFEIDTSTTPKQPNHSMGSRFCVLVALKAESFSGRESLNLVGDTIHRNNWFSLYSEALEQLRKSGILLSSDAFRVLMRTYTSLDGFFRARRYHEAYSWYAKMFKVGVMPNVVLYAVIMRGLSEEGRVGEAVKLLDEMAYRGIAPSVYCYNAVIKGFCDIGLLDRARSLQLEISKNDQFPDACTYNILMSGMCRDGRVGGVGEAQKIFNNMEKLGCFPSVATFNALINELCKAGQLEEAFLLFCKMETGKSPLLFLRVSQGGNRVTDSVSLQKTVEKMCEEGQLLNAYKLLIDCGLLPNITTYTILINGYCKAGNIDRALKLFEHLKLKGLSPDSVTYGTLIDGLFRADRDEDAIKFFDHMLEKGCEPSCKVYKTLMIWFCRKNKVSLAFRIWLKYLNNIPGRVDDSINFLEKHFDSGHVEIAFRRLLELDLKFKDFDLAPYTILIMGLCRAERAKNALNVFYLLDEFNISINPTGCVHLIRGLCNERNLDKAVEVFHYALDKGFNLGIPIRDQLLVCLLRSRMKKEYALDLIKRMKPLGHTLLSYQSPEVGFLLRRYWKQQKKYCKCRAAYNRGEVRPTKNNHGKACQRSQVSKETSLLHLVKDPNAYVDDKKKGRLAYGRPLVVRLANEKCLLETADNSLKAVGEGNKMHLPGMTFDGMEKEDPNAYVDDKSESRLYIGNLDLRITEATLIKMFSPFGKIVSEDFLLHTRGPKSGEPRGFAFIQYSSKEEAELAKEKMHGRLACGRPLVVRLASEKYLFETADNLGEGKKMHLSGGGLGQTSRSAKIAAIKSKLKSLEEESSRPKKQKLTDDIS</sequence>
<evidence type="ECO:0000256" key="5">
    <source>
        <dbReference type="PROSITE-ProRule" id="PRU00176"/>
    </source>
</evidence>
<dbReference type="NCBIfam" id="TIGR00756">
    <property type="entry name" value="PPR"/>
    <property type="match status" value="6"/>
</dbReference>
<feature type="repeat" description="PPR" evidence="6">
    <location>
        <begin position="230"/>
        <end position="267"/>
    </location>
</feature>
<dbReference type="Gene3D" id="3.30.70.330">
    <property type="match status" value="1"/>
</dbReference>
<dbReference type="Pfam" id="PF00076">
    <property type="entry name" value="RRM_1"/>
    <property type="match status" value="1"/>
</dbReference>
<accession>A0A834W8K4</accession>
<dbReference type="PROSITE" id="PS50102">
    <property type="entry name" value="RRM"/>
    <property type="match status" value="1"/>
</dbReference>
<dbReference type="InterPro" id="IPR035979">
    <property type="entry name" value="RBD_domain_sf"/>
</dbReference>
<feature type="repeat" description="PPR" evidence="6">
    <location>
        <begin position="348"/>
        <end position="382"/>
    </location>
</feature>
<evidence type="ECO:0000256" key="3">
    <source>
        <dbReference type="ARBA" id="ARBA00022737"/>
    </source>
</evidence>
<dbReference type="InterPro" id="IPR000504">
    <property type="entry name" value="RRM_dom"/>
</dbReference>
<comment type="similarity">
    <text evidence="1">Belongs to the PPR family. P subfamily.</text>
</comment>
<dbReference type="InterPro" id="IPR050872">
    <property type="entry name" value="PPR_P_subfamily"/>
</dbReference>
<evidence type="ECO:0000313" key="8">
    <source>
        <dbReference type="EMBL" id="KAF7813112.1"/>
    </source>
</evidence>
<reference evidence="8" key="1">
    <citation type="submission" date="2020-09" db="EMBL/GenBank/DDBJ databases">
        <title>Genome-Enabled Discovery of Anthraquinone Biosynthesis in Senna tora.</title>
        <authorList>
            <person name="Kang S.-H."/>
            <person name="Pandey R.P."/>
            <person name="Lee C.-M."/>
            <person name="Sim J.-S."/>
            <person name="Jeong J.-T."/>
            <person name="Choi B.-S."/>
            <person name="Jung M."/>
            <person name="Ginzburg D."/>
            <person name="Zhao K."/>
            <person name="Won S.Y."/>
            <person name="Oh T.-J."/>
            <person name="Yu Y."/>
            <person name="Kim N.-H."/>
            <person name="Lee O.R."/>
            <person name="Lee T.-H."/>
            <person name="Bashyal P."/>
            <person name="Kim T.-S."/>
            <person name="Lee W.-H."/>
            <person name="Kawkins C."/>
            <person name="Kim C.-K."/>
            <person name="Kim J.S."/>
            <person name="Ahn B.O."/>
            <person name="Rhee S.Y."/>
            <person name="Sohng J.K."/>
        </authorList>
    </citation>
    <scope>NUCLEOTIDE SEQUENCE</scope>
    <source>
        <tissue evidence="8">Leaf</tissue>
    </source>
</reference>
<dbReference type="CDD" id="cd12355">
    <property type="entry name" value="RRM_RBM18"/>
    <property type="match status" value="1"/>
</dbReference>
<evidence type="ECO:0000256" key="1">
    <source>
        <dbReference type="ARBA" id="ARBA00007626"/>
    </source>
</evidence>
<dbReference type="GO" id="GO:0003723">
    <property type="term" value="F:RNA binding"/>
    <property type="evidence" value="ECO:0007669"/>
    <property type="project" value="UniProtKB-UniRule"/>
</dbReference>
<dbReference type="AlphaFoldDB" id="A0A834W8K4"/>
<dbReference type="EMBL" id="JAAIUW010000010">
    <property type="protein sequence ID" value="KAF7813112.1"/>
    <property type="molecule type" value="Genomic_DNA"/>
</dbReference>
<keyword evidence="9" id="KW-1185">Reference proteome</keyword>
<feature type="repeat" description="PPR" evidence="6">
    <location>
        <begin position="268"/>
        <end position="302"/>
    </location>
</feature>
<dbReference type="Pfam" id="PF01535">
    <property type="entry name" value="PPR"/>
    <property type="match status" value="2"/>
</dbReference>